<evidence type="ECO:0000313" key="1">
    <source>
        <dbReference type="EMBL" id="KUE77454.1"/>
    </source>
</evidence>
<gene>
    <name evidence="1" type="ORF">ASJ35_04085</name>
</gene>
<evidence type="ECO:0000313" key="2">
    <source>
        <dbReference type="Proteomes" id="UP000053433"/>
    </source>
</evidence>
<sequence>METERKLDVLADIARALNQSGVTWAVGGSLLLYFKGKTGVFRDIDLMVCETDVEKLKQAMLPLGAPAPSDPNAQYRTRCFLKFTIRGVDVDVMAGFVILENGQEHDCALKPEQVAEHILVRGEDIPLQSLEDWRRYYAWMGRTSKVAMIDGKTMR</sequence>
<dbReference type="EMBL" id="LMUA01000003">
    <property type="protein sequence ID" value="KUE77454.1"/>
    <property type="molecule type" value="Genomic_DNA"/>
</dbReference>
<reference evidence="1 2" key="1">
    <citation type="submission" date="2015-10" db="EMBL/GenBank/DDBJ databases">
        <title>A novel member of the family Ruminococcaceae isolated from human faeces.</title>
        <authorList>
            <person name="Shkoporov A.N."/>
            <person name="Chaplin A.V."/>
            <person name="Motuzova O.V."/>
            <person name="Kafarskaia L.I."/>
            <person name="Efimov B.A."/>
        </authorList>
    </citation>
    <scope>NUCLEOTIDE SEQUENCE [LARGE SCALE GENOMIC DNA]</scope>
    <source>
        <strain evidence="1 2">668</strain>
    </source>
</reference>
<organism evidence="1 2">
    <name type="scientific">Ruthenibacterium lactatiformans</name>
    <dbReference type="NCBI Taxonomy" id="1550024"/>
    <lineage>
        <taxon>Bacteria</taxon>
        <taxon>Bacillati</taxon>
        <taxon>Bacillota</taxon>
        <taxon>Clostridia</taxon>
        <taxon>Eubacteriales</taxon>
        <taxon>Oscillospiraceae</taxon>
        <taxon>Ruthenibacterium</taxon>
    </lineage>
</organism>
<dbReference type="SUPFAM" id="SSF81301">
    <property type="entry name" value="Nucleotidyltransferase"/>
    <property type="match status" value="1"/>
</dbReference>
<dbReference type="Gene3D" id="3.30.460.40">
    <property type="match status" value="1"/>
</dbReference>
<dbReference type="InterPro" id="IPR043519">
    <property type="entry name" value="NT_sf"/>
</dbReference>
<protein>
    <recommendedName>
        <fullName evidence="3">Nucleotidyltransferase family protein</fullName>
    </recommendedName>
</protein>
<evidence type="ECO:0008006" key="3">
    <source>
        <dbReference type="Google" id="ProtNLM"/>
    </source>
</evidence>
<dbReference type="AlphaFoldDB" id="A0A0W7TUD0"/>
<comment type="caution">
    <text evidence="1">The sequence shown here is derived from an EMBL/GenBank/DDBJ whole genome shotgun (WGS) entry which is preliminary data.</text>
</comment>
<accession>A0A0W7TUD0</accession>
<dbReference type="RefSeq" id="WP_055081316.1">
    <property type="nucleotide sequence ID" value="NZ_LMUA01000003.1"/>
</dbReference>
<dbReference type="Proteomes" id="UP000053433">
    <property type="component" value="Unassembled WGS sequence"/>
</dbReference>
<name>A0A0W7TUD0_9FIRM</name>
<proteinExistence type="predicted"/>